<sequence length="340" mass="35311">MHTPRSASPSRRALLTAGGALGVGALVAACGGGGGKTSAEPDRAKGPWSFRDDRGTTAKSAGTPARVVAFTAAAAALHDFGVECVGVFGPTKLKDGKADPQAGDLDVAKVTVLGNAWGEFNVEKYAALAPDLLVTNMYQPDALWYVPDDSKKKILSLAPSVAFTTAGVSLTEPIRRYAELAASLGADPKAAKVADAKARFEKAAETLRRAAKAKGGLKVLAASGSADLLYVSTPGVYADLSYFRSLGLDIITPGKVTGGFFENLSWENADKYPADLILLDDRTAALQPKDLAAKPTWAQLPAVKAGQITPWASEPRFSYAGAAPLIERLAAAVEKAVKVA</sequence>
<proteinExistence type="inferred from homology"/>
<dbReference type="PROSITE" id="PS50983">
    <property type="entry name" value="FE_B12_PBP"/>
    <property type="match status" value="1"/>
</dbReference>
<name>A0ABW8C6Q9_9ACTN</name>
<keyword evidence="3" id="KW-0813">Transport</keyword>
<evidence type="ECO:0000313" key="9">
    <source>
        <dbReference type="Proteomes" id="UP001614394"/>
    </source>
</evidence>
<feature type="domain" description="Fe/B12 periplasmic-binding" evidence="7">
    <location>
        <begin position="65"/>
        <end position="340"/>
    </location>
</feature>
<evidence type="ECO:0000256" key="4">
    <source>
        <dbReference type="ARBA" id="ARBA00022729"/>
    </source>
</evidence>
<evidence type="ECO:0000256" key="6">
    <source>
        <dbReference type="SAM" id="SignalP"/>
    </source>
</evidence>
<dbReference type="SUPFAM" id="SSF53807">
    <property type="entry name" value="Helical backbone' metal receptor"/>
    <property type="match status" value="1"/>
</dbReference>
<evidence type="ECO:0000256" key="1">
    <source>
        <dbReference type="ARBA" id="ARBA00004196"/>
    </source>
</evidence>
<dbReference type="InterPro" id="IPR002491">
    <property type="entry name" value="ABC_transptr_periplasmic_BD"/>
</dbReference>
<dbReference type="PANTHER" id="PTHR30532:SF24">
    <property type="entry name" value="FERRIC ENTEROBACTIN-BINDING PERIPLASMIC PROTEIN FEPB"/>
    <property type="match status" value="1"/>
</dbReference>
<comment type="caution">
    <text evidence="8">The sequence shown here is derived from an EMBL/GenBank/DDBJ whole genome shotgun (WGS) entry which is preliminary data.</text>
</comment>
<protein>
    <submittedName>
        <fullName evidence="8">ABC transporter substrate-binding protein</fullName>
    </submittedName>
</protein>
<evidence type="ECO:0000259" key="7">
    <source>
        <dbReference type="PROSITE" id="PS50983"/>
    </source>
</evidence>
<dbReference type="EMBL" id="JBITYG010000004">
    <property type="protein sequence ID" value="MFI9102115.1"/>
    <property type="molecule type" value="Genomic_DNA"/>
</dbReference>
<dbReference type="InterPro" id="IPR006311">
    <property type="entry name" value="TAT_signal"/>
</dbReference>
<feature type="region of interest" description="Disordered" evidence="5">
    <location>
        <begin position="34"/>
        <end position="57"/>
    </location>
</feature>
<evidence type="ECO:0000256" key="2">
    <source>
        <dbReference type="ARBA" id="ARBA00008814"/>
    </source>
</evidence>
<feature type="compositionally biased region" description="Basic and acidic residues" evidence="5">
    <location>
        <begin position="39"/>
        <end position="56"/>
    </location>
</feature>
<feature type="signal peptide" evidence="6">
    <location>
        <begin position="1"/>
        <end position="28"/>
    </location>
</feature>
<gene>
    <name evidence="8" type="ORF">ACIGXA_16480</name>
</gene>
<dbReference type="Gene3D" id="3.40.50.1980">
    <property type="entry name" value="Nitrogenase molybdenum iron protein domain"/>
    <property type="match status" value="2"/>
</dbReference>
<dbReference type="PANTHER" id="PTHR30532">
    <property type="entry name" value="IRON III DICITRATE-BINDING PERIPLASMIC PROTEIN"/>
    <property type="match status" value="1"/>
</dbReference>
<dbReference type="Pfam" id="PF01497">
    <property type="entry name" value="Peripla_BP_2"/>
    <property type="match status" value="1"/>
</dbReference>
<dbReference type="RefSeq" id="WP_399649321.1">
    <property type="nucleotide sequence ID" value="NZ_JBITYG010000004.1"/>
</dbReference>
<feature type="chain" id="PRO_5046088481" evidence="6">
    <location>
        <begin position="29"/>
        <end position="340"/>
    </location>
</feature>
<evidence type="ECO:0000256" key="5">
    <source>
        <dbReference type="SAM" id="MobiDB-lite"/>
    </source>
</evidence>
<dbReference type="PROSITE" id="PS51257">
    <property type="entry name" value="PROKAR_LIPOPROTEIN"/>
    <property type="match status" value="1"/>
</dbReference>
<keyword evidence="4 6" id="KW-0732">Signal</keyword>
<dbReference type="PROSITE" id="PS51318">
    <property type="entry name" value="TAT"/>
    <property type="match status" value="1"/>
</dbReference>
<evidence type="ECO:0000313" key="8">
    <source>
        <dbReference type="EMBL" id="MFI9102115.1"/>
    </source>
</evidence>
<comment type="similarity">
    <text evidence="2">Belongs to the bacterial solute-binding protein 8 family.</text>
</comment>
<reference evidence="8 9" key="1">
    <citation type="submission" date="2024-10" db="EMBL/GenBank/DDBJ databases">
        <title>The Natural Products Discovery Center: Release of the First 8490 Sequenced Strains for Exploring Actinobacteria Biosynthetic Diversity.</title>
        <authorList>
            <person name="Kalkreuter E."/>
            <person name="Kautsar S.A."/>
            <person name="Yang D."/>
            <person name="Bader C.D."/>
            <person name="Teijaro C.N."/>
            <person name="Fluegel L."/>
            <person name="Davis C.M."/>
            <person name="Simpson J.R."/>
            <person name="Lauterbach L."/>
            <person name="Steele A.D."/>
            <person name="Gui C."/>
            <person name="Meng S."/>
            <person name="Li G."/>
            <person name="Viehrig K."/>
            <person name="Ye F."/>
            <person name="Su P."/>
            <person name="Kiefer A.F."/>
            <person name="Nichols A."/>
            <person name="Cepeda A.J."/>
            <person name="Yan W."/>
            <person name="Fan B."/>
            <person name="Jiang Y."/>
            <person name="Adhikari A."/>
            <person name="Zheng C.-J."/>
            <person name="Schuster L."/>
            <person name="Cowan T.M."/>
            <person name="Smanski M.J."/>
            <person name="Chevrette M.G."/>
            <person name="De Carvalho L.P.S."/>
            <person name="Shen B."/>
        </authorList>
    </citation>
    <scope>NUCLEOTIDE SEQUENCE [LARGE SCALE GENOMIC DNA]</scope>
    <source>
        <strain evidence="8 9">NPDC053399</strain>
    </source>
</reference>
<accession>A0ABW8C6Q9</accession>
<dbReference type="Proteomes" id="UP001614394">
    <property type="component" value="Unassembled WGS sequence"/>
</dbReference>
<evidence type="ECO:0000256" key="3">
    <source>
        <dbReference type="ARBA" id="ARBA00022448"/>
    </source>
</evidence>
<dbReference type="InterPro" id="IPR051313">
    <property type="entry name" value="Bact_iron-sidero_bind"/>
</dbReference>
<keyword evidence="9" id="KW-1185">Reference proteome</keyword>
<comment type="subcellular location">
    <subcellularLocation>
        <location evidence="1">Cell envelope</location>
    </subcellularLocation>
</comment>
<organism evidence="8 9">
    <name type="scientific">Streptomyces fildesensis</name>
    <dbReference type="NCBI Taxonomy" id="375757"/>
    <lineage>
        <taxon>Bacteria</taxon>
        <taxon>Bacillati</taxon>
        <taxon>Actinomycetota</taxon>
        <taxon>Actinomycetes</taxon>
        <taxon>Kitasatosporales</taxon>
        <taxon>Streptomycetaceae</taxon>
        <taxon>Streptomyces</taxon>
    </lineage>
</organism>